<name>A0A811L933_9BILA</name>
<reference evidence="1" key="1">
    <citation type="submission" date="2020-09" db="EMBL/GenBank/DDBJ databases">
        <authorList>
            <person name="Kikuchi T."/>
        </authorList>
    </citation>
    <scope>NUCLEOTIDE SEQUENCE</scope>
    <source>
        <strain evidence="1">SH1</strain>
    </source>
</reference>
<dbReference type="AlphaFoldDB" id="A0A811L933"/>
<evidence type="ECO:0000313" key="2">
    <source>
        <dbReference type="Proteomes" id="UP000614601"/>
    </source>
</evidence>
<dbReference type="EMBL" id="CAJFCW020000005">
    <property type="protein sequence ID" value="CAG9120139.1"/>
    <property type="molecule type" value="Genomic_DNA"/>
</dbReference>
<protein>
    <submittedName>
        <fullName evidence="1">Uncharacterized protein</fullName>
    </submittedName>
</protein>
<sequence length="141" mass="16297">MARRLYVCGLALASISVVYGFYILASRDEIIPFQDNSDGFINVPEEYKENLPEFDVLPAYEEPGLVEEEDVDDGEDEAELLDRTLRLRDIIQNKQEALRLAQEYNQMLGPEDFAQRVQADDPEQVEFIPVPRRRAVYLIDE</sequence>
<proteinExistence type="predicted"/>
<dbReference type="OrthoDB" id="5857162at2759"/>
<comment type="caution">
    <text evidence="1">The sequence shown here is derived from an EMBL/GenBank/DDBJ whole genome shotgun (WGS) entry which is preliminary data.</text>
</comment>
<dbReference type="Proteomes" id="UP000783686">
    <property type="component" value="Unassembled WGS sequence"/>
</dbReference>
<keyword evidence="2" id="KW-1185">Reference proteome</keyword>
<accession>A0A811L933</accession>
<organism evidence="1 2">
    <name type="scientific">Bursaphelenchus okinawaensis</name>
    <dbReference type="NCBI Taxonomy" id="465554"/>
    <lineage>
        <taxon>Eukaryota</taxon>
        <taxon>Metazoa</taxon>
        <taxon>Ecdysozoa</taxon>
        <taxon>Nematoda</taxon>
        <taxon>Chromadorea</taxon>
        <taxon>Rhabditida</taxon>
        <taxon>Tylenchina</taxon>
        <taxon>Tylenchomorpha</taxon>
        <taxon>Aphelenchoidea</taxon>
        <taxon>Aphelenchoididae</taxon>
        <taxon>Bursaphelenchus</taxon>
    </lineage>
</organism>
<dbReference type="Proteomes" id="UP000614601">
    <property type="component" value="Unassembled WGS sequence"/>
</dbReference>
<dbReference type="EMBL" id="CAJFDH010000005">
    <property type="protein sequence ID" value="CAD5224731.1"/>
    <property type="molecule type" value="Genomic_DNA"/>
</dbReference>
<gene>
    <name evidence="1" type="ORF">BOKJ2_LOCUS11225</name>
</gene>
<evidence type="ECO:0000313" key="1">
    <source>
        <dbReference type="EMBL" id="CAD5224731.1"/>
    </source>
</evidence>